<sequence length="85" mass="9858">MEEKIIRATVKAEPKYNVGRTINLASYEAVKVFKSVRRAQSRGHVTPWGTIAPKRPFNNRKRTAGREEQLLRERIYGQVRARYSA</sequence>
<accession>A0AAE7S0S7</accession>
<proteinExistence type="predicted"/>
<dbReference type="EMBL" id="MZ130485">
    <property type="protein sequence ID" value="QWM90052.1"/>
    <property type="molecule type" value="Genomic_DNA"/>
</dbReference>
<organism evidence="1 2">
    <name type="scientific">uncultured phage cr18_1</name>
    <dbReference type="NCBI Taxonomy" id="2986407"/>
    <lineage>
        <taxon>Viruses</taxon>
        <taxon>Duplodnaviria</taxon>
        <taxon>Heunggongvirae</taxon>
        <taxon>Uroviricota</taxon>
        <taxon>Caudoviricetes</taxon>
        <taxon>Crassvirales</taxon>
        <taxon>Steigviridae</taxon>
        <taxon>Asinivirinae</taxon>
        <taxon>Lebriduvirus</taxon>
        <taxon>Lebriduvirus gastrointestinalis</taxon>
    </lineage>
</organism>
<protein>
    <submittedName>
        <fullName evidence="1">Uncharacterized protein</fullName>
    </submittedName>
</protein>
<dbReference type="Proteomes" id="UP000827799">
    <property type="component" value="Segment"/>
</dbReference>
<evidence type="ECO:0000313" key="1">
    <source>
        <dbReference type="EMBL" id="QWM90052.1"/>
    </source>
</evidence>
<keyword evidence="2" id="KW-1185">Reference proteome</keyword>
<reference evidence="1 2" key="1">
    <citation type="submission" date="2021-04" db="EMBL/GenBank/DDBJ databases">
        <authorList>
            <person name="Shkoporov A.N."/>
            <person name="Stockdale S.R."/>
            <person name="Guerin E."/>
            <person name="Ross R.P."/>
            <person name="Hill C."/>
        </authorList>
    </citation>
    <scope>NUCLEOTIDE SEQUENCE [LARGE SCALE GENOMIC DNA]</scope>
    <source>
        <strain evidence="2">cr18_1</strain>
    </source>
</reference>
<gene>
    <name evidence="1" type="primary">gp_22695</name>
</gene>
<dbReference type="RefSeq" id="YP_010359624.1">
    <property type="nucleotide sequence ID" value="NC_062775.1"/>
</dbReference>
<dbReference type="GeneID" id="75691942"/>
<dbReference type="KEGG" id="vg:75691942"/>
<evidence type="ECO:0000313" key="2">
    <source>
        <dbReference type="Proteomes" id="UP000827799"/>
    </source>
</evidence>
<name>A0AAE7S0S7_9CAUD</name>